<dbReference type="PANTHER" id="PTHR42735">
    <property type="match status" value="1"/>
</dbReference>
<dbReference type="Gene3D" id="3.40.640.10">
    <property type="entry name" value="Type I PLP-dependent aspartate aminotransferase-like (Major domain)"/>
    <property type="match status" value="1"/>
</dbReference>
<dbReference type="Pfam" id="PF21391">
    <property type="entry name" value="tyr_de_CO2_C"/>
    <property type="match status" value="1"/>
</dbReference>
<evidence type="ECO:0000313" key="6">
    <source>
        <dbReference type="Proteomes" id="UP000789901"/>
    </source>
</evidence>
<evidence type="ECO:0000256" key="2">
    <source>
        <dbReference type="ARBA" id="ARBA00022898"/>
    </source>
</evidence>
<keyword evidence="2" id="KW-0663">Pyridoxal phosphate</keyword>
<dbReference type="EMBL" id="CAJVQB010013380">
    <property type="protein sequence ID" value="CAG8761801.1"/>
    <property type="molecule type" value="Genomic_DNA"/>
</dbReference>
<dbReference type="InterPro" id="IPR002129">
    <property type="entry name" value="PyrdxlP-dep_de-COase"/>
</dbReference>
<dbReference type="PANTHER" id="PTHR42735:SF4">
    <property type="entry name" value="PYRIDOXAL PHOSPHATE-DEPENDENT DECARBOXYLASE FAMILY PROTEIN"/>
    <property type="match status" value="1"/>
</dbReference>
<comment type="cofactor">
    <cofactor evidence="1">
        <name>pyridoxal 5'-phosphate</name>
        <dbReference type="ChEBI" id="CHEBI:597326"/>
    </cofactor>
</comment>
<organism evidence="5 6">
    <name type="scientific">Gigaspora margarita</name>
    <dbReference type="NCBI Taxonomy" id="4874"/>
    <lineage>
        <taxon>Eukaryota</taxon>
        <taxon>Fungi</taxon>
        <taxon>Fungi incertae sedis</taxon>
        <taxon>Mucoromycota</taxon>
        <taxon>Glomeromycotina</taxon>
        <taxon>Glomeromycetes</taxon>
        <taxon>Diversisporales</taxon>
        <taxon>Gigasporaceae</taxon>
        <taxon>Gigaspora</taxon>
    </lineage>
</organism>
<proteinExistence type="predicted"/>
<comment type="caution">
    <text evidence="5">The sequence shown here is derived from an EMBL/GenBank/DDBJ whole genome shotgun (WGS) entry which is preliminary data.</text>
</comment>
<dbReference type="SUPFAM" id="SSF53383">
    <property type="entry name" value="PLP-dependent transferases"/>
    <property type="match status" value="1"/>
</dbReference>
<accession>A0ABN7VDW2</accession>
<dbReference type="InterPro" id="IPR015421">
    <property type="entry name" value="PyrdxlP-dep_Trfase_major"/>
</dbReference>
<evidence type="ECO:0000256" key="3">
    <source>
        <dbReference type="ARBA" id="ARBA00023239"/>
    </source>
</evidence>
<keyword evidence="3" id="KW-0456">Lyase</keyword>
<gene>
    <name evidence="5" type="ORF">GMARGA_LOCUS17573</name>
</gene>
<evidence type="ECO:0000313" key="5">
    <source>
        <dbReference type="EMBL" id="CAG8761801.1"/>
    </source>
</evidence>
<sequence length="928" mass="106624">MSYYDAYIKSRHNAVGAWFLGPHAENYDKLKDFLIITLDQQKDARKKYFPSDNDFITPSMKSSQEYKEYIEKTTKYLNELGEKQILSLSEASPLTTLIEREVGYDLSKMLGYNTDPNKKPVAWGHITCDGSVANLESVWAGTHINITRLSMKISRNLKFYPLSLHLVIQPSKSLDYIADSFEIELCNGEHKLFKDCNKWDLLNLKTSTILDIPERLNKEYFISKEYLELVMHDEIIQSAGKDSLEKQFGISHPILYFVGATKHYSWPKSAAVTGIGSTNLKKIPVDYEARIDPKELDTLLDECLNKKQAIYAVVAIIGSTEHGAVDPLDSVIELRKKYEKKGLTFVIHADAAWGGYFASLLHPSKLIKLPDFVPELSLKDYTKKQLNHLKYCDSITIDPHKSGYCPYPAGGLCYRDDRMRYLITWTSPYIFRNDESIGVYGIEGSKPGAAPVGVSLSHKVIELNQDGHGLLLGEAIFSCAKVYCNWVTMSTDETSFIVVPFNMLPAELEGDSKKVEEQKQFIRDHIVGRKNEDLVKDKGAMDLIKKLGSDLMINAFSCNFRIDGKINEDVVEANYLNQCIFERLSITKPDDEMMNKELILTSTVFKHDDYKTCLTNFKKRLGLNVDKEQDLTTLVNVVMSPFPTAGGFFSELAKEFKQILEQEVKKCIVRNKVVPDLHKFIVQGIEKIHLVHLPMFNMENHRYQLILQAEIPEEIRSEYIREREKNPMQVFILENQDRTTLSDIISKKEFKAVIDKGLPNGDFHWKTDVKVKNIKVIKQRCLQSKYFVKEHPKDYMPFYLYGTKNELHIDHLLVKSPNIQLSADRVELKLEADFPDKNKWENGVLACVTNIREVTAQPFPAVNSYEKPKLDFFFQRDKEFKVKLYEDKPNLIDVSRMLPFAQGTIKLTSNVWYDSIRINEDPKVQIDL</sequence>
<dbReference type="InterPro" id="IPR049373">
    <property type="entry name" value="TyrDC_C"/>
</dbReference>
<feature type="domain" description="L-tyrosine decarboxylase C-terminal" evidence="4">
    <location>
        <begin position="560"/>
        <end position="663"/>
    </location>
</feature>
<keyword evidence="6" id="KW-1185">Reference proteome</keyword>
<name>A0ABN7VDW2_GIGMA</name>
<evidence type="ECO:0000259" key="4">
    <source>
        <dbReference type="Pfam" id="PF21391"/>
    </source>
</evidence>
<dbReference type="InterPro" id="IPR050477">
    <property type="entry name" value="GrpII_AminoAcid_Decarb"/>
</dbReference>
<protein>
    <submittedName>
        <fullName evidence="5">13073_t:CDS:1</fullName>
    </submittedName>
</protein>
<reference evidence="5 6" key="1">
    <citation type="submission" date="2021-06" db="EMBL/GenBank/DDBJ databases">
        <authorList>
            <person name="Kallberg Y."/>
            <person name="Tangrot J."/>
            <person name="Rosling A."/>
        </authorList>
    </citation>
    <scope>NUCLEOTIDE SEQUENCE [LARGE SCALE GENOMIC DNA]</scope>
    <source>
        <strain evidence="5 6">120-4 pot B 10/14</strain>
    </source>
</reference>
<dbReference type="Proteomes" id="UP000789901">
    <property type="component" value="Unassembled WGS sequence"/>
</dbReference>
<dbReference type="InterPro" id="IPR015424">
    <property type="entry name" value="PyrdxlP-dep_Trfase"/>
</dbReference>
<evidence type="ECO:0000256" key="1">
    <source>
        <dbReference type="ARBA" id="ARBA00001933"/>
    </source>
</evidence>
<dbReference type="Pfam" id="PF00282">
    <property type="entry name" value="Pyridoxal_deC"/>
    <property type="match status" value="1"/>
</dbReference>